<keyword evidence="1" id="KW-0472">Membrane</keyword>
<reference evidence="2 3" key="1">
    <citation type="submission" date="2020-08" db="EMBL/GenBank/DDBJ databases">
        <title>Genomic Encyclopedia of Type Strains, Phase IV (KMG-IV): sequencing the most valuable type-strain genomes for metagenomic binning, comparative biology and taxonomic classification.</title>
        <authorList>
            <person name="Goeker M."/>
        </authorList>
    </citation>
    <scope>NUCLEOTIDE SEQUENCE [LARGE SCALE GENOMIC DNA]</scope>
    <source>
        <strain evidence="2 3">DSM 103725</strain>
    </source>
</reference>
<keyword evidence="3" id="KW-1185">Reference proteome</keyword>
<dbReference type="Pfam" id="PF18936">
    <property type="entry name" value="DUF5684"/>
    <property type="match status" value="1"/>
</dbReference>
<feature type="transmembrane region" description="Helical" evidence="1">
    <location>
        <begin position="52"/>
        <end position="70"/>
    </location>
</feature>
<keyword evidence="1" id="KW-1133">Transmembrane helix</keyword>
<evidence type="ECO:0000313" key="3">
    <source>
        <dbReference type="Proteomes" id="UP000541810"/>
    </source>
</evidence>
<evidence type="ECO:0000313" key="2">
    <source>
        <dbReference type="EMBL" id="MBB6428902.1"/>
    </source>
</evidence>
<dbReference type="AlphaFoldDB" id="A0A7X0H4I5"/>
<evidence type="ECO:0000256" key="1">
    <source>
        <dbReference type="SAM" id="Phobius"/>
    </source>
</evidence>
<organism evidence="2 3">
    <name type="scientific">Algisphaera agarilytica</name>
    <dbReference type="NCBI Taxonomy" id="1385975"/>
    <lineage>
        <taxon>Bacteria</taxon>
        <taxon>Pseudomonadati</taxon>
        <taxon>Planctomycetota</taxon>
        <taxon>Phycisphaerae</taxon>
        <taxon>Phycisphaerales</taxon>
        <taxon>Phycisphaeraceae</taxon>
        <taxon>Algisphaera</taxon>
    </lineage>
</organism>
<gene>
    <name evidence="2" type="ORF">HNQ40_000708</name>
</gene>
<sequence>MAQVLVNVLAQSNGGDAVAMIIGLLFFLIYLGLIVVVIAGGWQMFVKAGQPGWGVIIPIYNIYLVCKIVGRPGWWTILMFVPLVSVIIGIILAIDLAKSFGRGVGTAIGLILLGFIFIPILGFGSAEYEGPAAAM</sequence>
<feature type="transmembrane region" description="Helical" evidence="1">
    <location>
        <begin position="104"/>
        <end position="126"/>
    </location>
</feature>
<proteinExistence type="predicted"/>
<name>A0A7X0H4I5_9BACT</name>
<keyword evidence="1" id="KW-0812">Transmembrane</keyword>
<feature type="transmembrane region" description="Helical" evidence="1">
    <location>
        <begin position="76"/>
        <end position="97"/>
    </location>
</feature>
<comment type="caution">
    <text evidence="2">The sequence shown here is derived from an EMBL/GenBank/DDBJ whole genome shotgun (WGS) entry which is preliminary data.</text>
</comment>
<dbReference type="Proteomes" id="UP000541810">
    <property type="component" value="Unassembled WGS sequence"/>
</dbReference>
<accession>A0A7X0H4I5</accession>
<protein>
    <submittedName>
        <fullName evidence="2">Uncharacterized membrane protein YhaH (DUF805 family)</fullName>
    </submittedName>
</protein>
<dbReference type="EMBL" id="JACHGY010000001">
    <property type="protein sequence ID" value="MBB6428902.1"/>
    <property type="molecule type" value="Genomic_DNA"/>
</dbReference>
<dbReference type="InterPro" id="IPR043739">
    <property type="entry name" value="DUF5684"/>
</dbReference>
<dbReference type="RefSeq" id="WP_221435359.1">
    <property type="nucleotide sequence ID" value="NZ_JACHGY010000001.1"/>
</dbReference>
<feature type="transmembrane region" description="Helical" evidence="1">
    <location>
        <begin position="17"/>
        <end position="40"/>
    </location>
</feature>